<keyword evidence="2 9" id="KW-0479">Metal-binding</keyword>
<evidence type="ECO:0000256" key="4">
    <source>
        <dbReference type="ARBA" id="ARBA00022771"/>
    </source>
</evidence>
<sequence length="57" mass="6653">MECSFCGKSIPRGTGLMYVKTDGTVLWFCSSKCRKYMLKFKKDPKKLKWTSSYMGNR</sequence>
<feature type="domain" description="TRASH" evidence="10">
    <location>
        <begin position="3"/>
        <end position="41"/>
    </location>
</feature>
<comment type="cofactor">
    <cofactor evidence="9">
        <name>Zn(2+)</name>
        <dbReference type="ChEBI" id="CHEBI:29105"/>
    </cofactor>
    <text evidence="9">Binds 1 zinc ion per subunit.</text>
</comment>
<evidence type="ECO:0000256" key="1">
    <source>
        <dbReference type="ARBA" id="ARBA00005647"/>
    </source>
</evidence>
<dbReference type="InterPro" id="IPR011017">
    <property type="entry name" value="TRASH_dom"/>
</dbReference>
<dbReference type="PANTHER" id="PTHR10792:SF1">
    <property type="entry name" value="RIBOSOMAL PROTEIN L24"/>
    <property type="match status" value="1"/>
</dbReference>
<dbReference type="SUPFAM" id="SSF57716">
    <property type="entry name" value="Glucocorticoid receptor-like (DNA-binding domain)"/>
    <property type="match status" value="1"/>
</dbReference>
<feature type="binding site" evidence="9">
    <location>
        <position position="3"/>
    </location>
    <ligand>
        <name>Zn(2+)</name>
        <dbReference type="ChEBI" id="CHEBI:29105"/>
    </ligand>
</feature>
<reference evidence="11 12" key="1">
    <citation type="submission" date="2019-10" db="EMBL/GenBank/DDBJ databases">
        <title>Sequencing and Assembly of Multiple Reported Metal-Biooxidizing Members of the Extremely Thermoacidophilic Archaeal Family Sulfolobaceae.</title>
        <authorList>
            <person name="Counts J.A."/>
            <person name="Kelly R.M."/>
        </authorList>
    </citation>
    <scope>NUCLEOTIDE SEQUENCE [LARGE SCALE GENOMIC DNA]</scope>
    <source>
        <strain evidence="11 12">DSM 6482</strain>
    </source>
</reference>
<dbReference type="RefSeq" id="WP_083476968.1">
    <property type="nucleotide sequence ID" value="NZ_BBBY01000012.1"/>
</dbReference>
<dbReference type="SMART" id="SM00746">
    <property type="entry name" value="TRASH"/>
    <property type="match status" value="1"/>
</dbReference>
<accession>A0A6A9QLS5</accession>
<dbReference type="PANTHER" id="PTHR10792">
    <property type="entry name" value="60S RIBOSOMAL PROTEIN L24"/>
    <property type="match status" value="1"/>
</dbReference>
<name>A0A6A9QLS5_SULME</name>
<organism evidence="11 12">
    <name type="scientific">Sulfuracidifex metallicus DSM 6482 = JCM 9184</name>
    <dbReference type="NCBI Taxonomy" id="523847"/>
    <lineage>
        <taxon>Archaea</taxon>
        <taxon>Thermoproteota</taxon>
        <taxon>Thermoprotei</taxon>
        <taxon>Sulfolobales</taxon>
        <taxon>Sulfolobaceae</taxon>
        <taxon>Sulfuracidifex</taxon>
    </lineage>
</organism>
<keyword evidence="3 9" id="KW-0699">rRNA-binding</keyword>
<gene>
    <name evidence="9" type="primary">rpl24e</name>
    <name evidence="11" type="ORF">GC250_04195</name>
</gene>
<dbReference type="Gene3D" id="2.30.170.20">
    <property type="entry name" value="Ribosomal protein L24e"/>
    <property type="match status" value="1"/>
</dbReference>
<feature type="binding site" evidence="9">
    <location>
        <position position="29"/>
    </location>
    <ligand>
        <name>Zn(2+)</name>
        <dbReference type="ChEBI" id="CHEBI:29105"/>
    </ligand>
</feature>
<comment type="caution">
    <text evidence="11">The sequence shown here is derived from an EMBL/GenBank/DDBJ whole genome shotgun (WGS) entry which is preliminary data.</text>
</comment>
<keyword evidence="7 9" id="KW-0689">Ribosomal protein</keyword>
<evidence type="ECO:0000256" key="8">
    <source>
        <dbReference type="ARBA" id="ARBA00023274"/>
    </source>
</evidence>
<dbReference type="GO" id="GO:1990904">
    <property type="term" value="C:ribonucleoprotein complex"/>
    <property type="evidence" value="ECO:0007669"/>
    <property type="project" value="UniProtKB-KW"/>
</dbReference>
<dbReference type="GO" id="GO:0006412">
    <property type="term" value="P:translation"/>
    <property type="evidence" value="ECO:0007669"/>
    <property type="project" value="UniProtKB-UniRule"/>
</dbReference>
<dbReference type="GO" id="GO:0019843">
    <property type="term" value="F:rRNA binding"/>
    <property type="evidence" value="ECO:0007669"/>
    <property type="project" value="UniProtKB-UniRule"/>
</dbReference>
<dbReference type="EMBL" id="WGGD01000005">
    <property type="protein sequence ID" value="MUN28658.1"/>
    <property type="molecule type" value="Genomic_DNA"/>
</dbReference>
<comment type="subunit">
    <text evidence="9">Part of the 50S ribosomal subunit. Forms a cluster with proteins L3 and L14.</text>
</comment>
<proteinExistence type="inferred from homology"/>
<evidence type="ECO:0000256" key="3">
    <source>
        <dbReference type="ARBA" id="ARBA00022730"/>
    </source>
</evidence>
<keyword evidence="4 9" id="KW-0863">Zinc-finger</keyword>
<evidence type="ECO:0000256" key="5">
    <source>
        <dbReference type="ARBA" id="ARBA00022833"/>
    </source>
</evidence>
<dbReference type="NCBIfam" id="NF034186">
    <property type="entry name" value="PRK14891.1-1"/>
    <property type="match status" value="1"/>
</dbReference>
<dbReference type="InterPro" id="IPR055345">
    <property type="entry name" value="Ribosomal_eL24-rel_arc"/>
</dbReference>
<dbReference type="Pfam" id="PF01246">
    <property type="entry name" value="Ribosomal_L24e"/>
    <property type="match status" value="1"/>
</dbReference>
<dbReference type="Proteomes" id="UP000470772">
    <property type="component" value="Unassembled WGS sequence"/>
</dbReference>
<evidence type="ECO:0000313" key="11">
    <source>
        <dbReference type="EMBL" id="MUN28658.1"/>
    </source>
</evidence>
<evidence type="ECO:0000256" key="7">
    <source>
        <dbReference type="ARBA" id="ARBA00022980"/>
    </source>
</evidence>
<evidence type="ECO:0000259" key="10">
    <source>
        <dbReference type="SMART" id="SM00746"/>
    </source>
</evidence>
<dbReference type="HAMAP" id="MF_00773">
    <property type="entry name" value="Ribosomal_eL24"/>
    <property type="match status" value="1"/>
</dbReference>
<feature type="binding site" evidence="9">
    <location>
        <position position="6"/>
    </location>
    <ligand>
        <name>Zn(2+)</name>
        <dbReference type="ChEBI" id="CHEBI:29105"/>
    </ligand>
</feature>
<dbReference type="InterPro" id="IPR038630">
    <property type="entry name" value="L24e/L24_sf"/>
</dbReference>
<dbReference type="GO" id="GO:0008270">
    <property type="term" value="F:zinc ion binding"/>
    <property type="evidence" value="ECO:0007669"/>
    <property type="project" value="UniProtKB-UniRule"/>
</dbReference>
<dbReference type="InterPro" id="IPR000988">
    <property type="entry name" value="Ribosomal_eL24-rel_N"/>
</dbReference>
<keyword evidence="5 9" id="KW-0862">Zinc</keyword>
<dbReference type="GO" id="GO:0003735">
    <property type="term" value="F:structural constituent of ribosome"/>
    <property type="evidence" value="ECO:0007669"/>
    <property type="project" value="InterPro"/>
</dbReference>
<comment type="similarity">
    <text evidence="1 9">Belongs to the eukaryotic ribosomal protein eL24 family.</text>
</comment>
<keyword evidence="8 9" id="KW-0687">Ribonucleoprotein</keyword>
<feature type="binding site" evidence="9">
    <location>
        <position position="33"/>
    </location>
    <ligand>
        <name>Zn(2+)</name>
        <dbReference type="ChEBI" id="CHEBI:29105"/>
    </ligand>
</feature>
<protein>
    <recommendedName>
        <fullName evidence="9">Large ribosomal subunit protein eL24</fullName>
    </recommendedName>
</protein>
<dbReference type="InterPro" id="IPR056366">
    <property type="entry name" value="Ribosomal_eL24"/>
</dbReference>
<evidence type="ECO:0000256" key="9">
    <source>
        <dbReference type="HAMAP-Rule" id="MF_00773"/>
    </source>
</evidence>
<dbReference type="AlphaFoldDB" id="A0A6A9QLS5"/>
<keyword evidence="6 9" id="KW-0694">RNA-binding</keyword>
<feature type="zinc finger region" description="C4-type" evidence="9">
    <location>
        <begin position="3"/>
        <end position="33"/>
    </location>
</feature>
<dbReference type="OrthoDB" id="55506at2157"/>
<evidence type="ECO:0000313" key="12">
    <source>
        <dbReference type="Proteomes" id="UP000470772"/>
    </source>
</evidence>
<dbReference type="GO" id="GO:0005840">
    <property type="term" value="C:ribosome"/>
    <property type="evidence" value="ECO:0007669"/>
    <property type="project" value="UniProtKB-KW"/>
</dbReference>
<evidence type="ECO:0000256" key="2">
    <source>
        <dbReference type="ARBA" id="ARBA00022723"/>
    </source>
</evidence>
<evidence type="ECO:0000256" key="6">
    <source>
        <dbReference type="ARBA" id="ARBA00022884"/>
    </source>
</evidence>
<comment type="function">
    <text evidence="9">Binds to the 23S rRNA.</text>
</comment>
<keyword evidence="12" id="KW-1185">Reference proteome</keyword>